<comment type="caution">
    <text evidence="2">The sequence shown here is derived from an EMBL/GenBank/DDBJ whole genome shotgun (WGS) entry which is preliminary data.</text>
</comment>
<reference evidence="2 3" key="1">
    <citation type="submission" date="2023-09" db="EMBL/GenBank/DDBJ databases">
        <title>Xinfangfangia sedmenti sp. nov., isolated the sedment.</title>
        <authorList>
            <person name="Xu L."/>
        </authorList>
    </citation>
    <scope>NUCLEOTIDE SEQUENCE [LARGE SCALE GENOMIC DNA]</scope>
    <source>
        <strain evidence="2 3">LG-4</strain>
    </source>
</reference>
<dbReference type="RefSeq" id="WP_310458300.1">
    <property type="nucleotide sequence ID" value="NZ_JAVKPH010000021.1"/>
</dbReference>
<protein>
    <submittedName>
        <fullName evidence="2">Uncharacterized protein</fullName>
    </submittedName>
</protein>
<accession>A0ABU1FB82</accession>
<dbReference type="EMBL" id="JAVKPH010000021">
    <property type="protein sequence ID" value="MDR5654131.1"/>
    <property type="molecule type" value="Genomic_DNA"/>
</dbReference>
<sequence length="113" mass="12397">MRRLMLAAALMMAAATPAAADWIQLVPTNVRGADGAYHPALQMMRNGKAQRFLVETGEIPRAAVVDGPTAVRWVVDRFGLDPRRDQVIYCPGAILGFGCFGRDMPMELVVIWP</sequence>
<gene>
    <name evidence="2" type="ORF">RGD00_16065</name>
</gene>
<proteinExistence type="predicted"/>
<name>A0ABU1FB82_9RHOB</name>
<keyword evidence="1" id="KW-0732">Signal</keyword>
<evidence type="ECO:0000313" key="3">
    <source>
        <dbReference type="Proteomes" id="UP001247754"/>
    </source>
</evidence>
<organism evidence="2 3">
    <name type="scientific">Ruixingdingia sedimenti</name>
    <dbReference type="NCBI Taxonomy" id="3073604"/>
    <lineage>
        <taxon>Bacteria</taxon>
        <taxon>Pseudomonadati</taxon>
        <taxon>Pseudomonadota</taxon>
        <taxon>Alphaproteobacteria</taxon>
        <taxon>Rhodobacterales</taxon>
        <taxon>Paracoccaceae</taxon>
        <taxon>Ruixingdingia</taxon>
    </lineage>
</organism>
<feature type="chain" id="PRO_5045528171" evidence="1">
    <location>
        <begin position="21"/>
        <end position="113"/>
    </location>
</feature>
<evidence type="ECO:0000313" key="2">
    <source>
        <dbReference type="EMBL" id="MDR5654131.1"/>
    </source>
</evidence>
<feature type="signal peptide" evidence="1">
    <location>
        <begin position="1"/>
        <end position="20"/>
    </location>
</feature>
<dbReference type="Proteomes" id="UP001247754">
    <property type="component" value="Unassembled WGS sequence"/>
</dbReference>
<evidence type="ECO:0000256" key="1">
    <source>
        <dbReference type="SAM" id="SignalP"/>
    </source>
</evidence>
<keyword evidence="3" id="KW-1185">Reference proteome</keyword>